<dbReference type="EMBL" id="MDGK01000052">
    <property type="protein sequence ID" value="OIN06283.1"/>
    <property type="molecule type" value="Genomic_DNA"/>
</dbReference>
<evidence type="ECO:0000313" key="4">
    <source>
        <dbReference type="Proteomes" id="UP000182654"/>
    </source>
</evidence>
<protein>
    <recommendedName>
        <fullName evidence="5">Type III secretion protein</fullName>
    </recommendedName>
</protein>
<reference evidence="2 4" key="2">
    <citation type="submission" date="2016-10" db="EMBL/GenBank/DDBJ databases">
        <authorList>
            <person name="Varghese N."/>
            <person name="Submissions S."/>
        </authorList>
    </citation>
    <scope>NUCLEOTIDE SEQUENCE [LARGE SCALE GENOMIC DNA]</scope>
    <source>
        <strain evidence="2 4">BS2774</strain>
    </source>
</reference>
<reference evidence="1 3" key="1">
    <citation type="submission" date="2016-08" db="EMBL/GenBank/DDBJ databases">
        <title>Draft genome sequence of the type strain of Pseudomonas extremorientalis LMG 19695T isolated from drinking water reservoir.</title>
        <authorList>
            <person name="Tambong J.T."/>
        </authorList>
    </citation>
    <scope>NUCLEOTIDE SEQUENCE [LARGE SCALE GENOMIC DNA]</scope>
    <source>
        <strain evidence="1 3">LMG 19695</strain>
    </source>
</reference>
<evidence type="ECO:0000313" key="3">
    <source>
        <dbReference type="Proteomes" id="UP000181686"/>
    </source>
</evidence>
<gene>
    <name evidence="1" type="ORF">BFN10_19385</name>
    <name evidence="2" type="ORF">SAMN04490184_4293</name>
</gene>
<proteinExistence type="predicted"/>
<evidence type="ECO:0000313" key="2">
    <source>
        <dbReference type="EMBL" id="SDP66557.1"/>
    </source>
</evidence>
<keyword evidence="4" id="KW-1185">Reference proteome</keyword>
<evidence type="ECO:0000313" key="1">
    <source>
        <dbReference type="EMBL" id="OIN06283.1"/>
    </source>
</evidence>
<accession>A0A1H0UK04</accession>
<dbReference type="RefSeq" id="WP_071491030.1">
    <property type="nucleotide sequence ID" value="NZ_CP089519.1"/>
</dbReference>
<dbReference type="AlphaFoldDB" id="A0A1H0UK04"/>
<dbReference type="Proteomes" id="UP000182654">
    <property type="component" value="Chromosome I"/>
</dbReference>
<dbReference type="Proteomes" id="UP000181686">
    <property type="component" value="Unassembled WGS sequence"/>
</dbReference>
<organism evidence="1 3">
    <name type="scientific">Pseudomonas extremorientalis</name>
    <dbReference type="NCBI Taxonomy" id="169669"/>
    <lineage>
        <taxon>Bacteria</taxon>
        <taxon>Pseudomonadati</taxon>
        <taxon>Pseudomonadota</taxon>
        <taxon>Gammaproteobacteria</taxon>
        <taxon>Pseudomonadales</taxon>
        <taxon>Pseudomonadaceae</taxon>
        <taxon>Pseudomonas</taxon>
    </lineage>
</organism>
<name>A0A1H0UK04_9PSED</name>
<dbReference type="EMBL" id="LT629708">
    <property type="protein sequence ID" value="SDP66557.1"/>
    <property type="molecule type" value="Genomic_DNA"/>
</dbReference>
<sequence length="190" mass="21241">MDDLFRWVNWWTRPWEQAQHGWAPFDLASPAGTAICRGQHERVSQALGISPCLPVEPSPALLHLVLAPPAKRELMLALVDGIYHPQHELSLSPDQRQWCARLSRALPAVPHEPGNDPLHYLRAWVDQPIWQRLRLSFAPQRVDALEGIPAPPPGSKLDTVWQAVIWRATAPTNDAPTAGETHSNVVPLQD</sequence>
<evidence type="ECO:0008006" key="5">
    <source>
        <dbReference type="Google" id="ProtNLM"/>
    </source>
</evidence>